<organism evidence="2 3">
    <name type="scientific">Shewanella corallii</name>
    <dbReference type="NCBI Taxonomy" id="560080"/>
    <lineage>
        <taxon>Bacteria</taxon>
        <taxon>Pseudomonadati</taxon>
        <taxon>Pseudomonadota</taxon>
        <taxon>Gammaproteobacteria</taxon>
        <taxon>Alteromonadales</taxon>
        <taxon>Shewanellaceae</taxon>
        <taxon>Shewanella</taxon>
    </lineage>
</organism>
<gene>
    <name evidence="2" type="ORF">L2725_15865</name>
</gene>
<evidence type="ECO:0000256" key="1">
    <source>
        <dbReference type="SAM" id="Phobius"/>
    </source>
</evidence>
<feature type="transmembrane region" description="Helical" evidence="1">
    <location>
        <begin position="226"/>
        <end position="248"/>
    </location>
</feature>
<accession>A0ABT0N9U1</accession>
<evidence type="ECO:0000313" key="2">
    <source>
        <dbReference type="EMBL" id="MCL2915237.1"/>
    </source>
</evidence>
<keyword evidence="1" id="KW-1133">Transmembrane helix</keyword>
<dbReference type="Proteomes" id="UP001202831">
    <property type="component" value="Unassembled WGS sequence"/>
</dbReference>
<protein>
    <submittedName>
        <fullName evidence="2">PepSY domain-containing protein</fullName>
    </submittedName>
</protein>
<feature type="transmembrane region" description="Helical" evidence="1">
    <location>
        <begin position="269"/>
        <end position="290"/>
    </location>
</feature>
<keyword evidence="1" id="KW-0472">Membrane</keyword>
<comment type="caution">
    <text evidence="2">The sequence shown here is derived from an EMBL/GenBank/DDBJ whole genome shotgun (WGS) entry which is preliminary data.</text>
</comment>
<dbReference type="InterPro" id="IPR005625">
    <property type="entry name" value="PepSY-ass_TM"/>
</dbReference>
<reference evidence="2 3" key="1">
    <citation type="submission" date="2022-01" db="EMBL/GenBank/DDBJ databases">
        <title>Whole genome-based taxonomy of the Shewanellaceae.</title>
        <authorList>
            <person name="Martin-Rodriguez A.J."/>
        </authorList>
    </citation>
    <scope>NUCLEOTIDE SEQUENCE [LARGE SCALE GENOMIC DNA]</scope>
    <source>
        <strain evidence="2 3">DSM 21332</strain>
    </source>
</reference>
<dbReference type="EMBL" id="JAKIKT010000006">
    <property type="protein sequence ID" value="MCL2915237.1"/>
    <property type="molecule type" value="Genomic_DNA"/>
</dbReference>
<dbReference type="Pfam" id="PF03929">
    <property type="entry name" value="PepSY_TM"/>
    <property type="match status" value="1"/>
</dbReference>
<evidence type="ECO:0000313" key="3">
    <source>
        <dbReference type="Proteomes" id="UP001202831"/>
    </source>
</evidence>
<keyword evidence="3" id="KW-1185">Reference proteome</keyword>
<keyword evidence="1" id="KW-0812">Transmembrane</keyword>
<dbReference type="RefSeq" id="WP_249249819.1">
    <property type="nucleotide sequence ID" value="NZ_JAKIKT010000006.1"/>
</dbReference>
<feature type="transmembrane region" description="Helical" evidence="1">
    <location>
        <begin position="12"/>
        <end position="33"/>
    </location>
</feature>
<proteinExistence type="predicted"/>
<name>A0ABT0N9U1_9GAMM</name>
<sequence length="516" mass="58107">MTKRLMGWHKTLALWMTLPLFIWAFSGLLHPLMGHFFKPPRLQLATEQFAELGFLPRRTSLAYVLNTHGIERFSSVKLVMFQGAPHYQVRIQDGESQADSDRIAAPNPNYQLRYFAVEDGTERFAEQQGVGKVADAEYAAELVNRLDGSSTTAMSLIRNFTPEYPAINRILPVYRIAKSSGTIFYIDTHGSRISTLSTPTRESLSFWFRTLHNLSFIGEMHSPVRLVVLGVMISGILLLALTGLLLYSGLWRRLSSGRGKPSISQFHRVSGMIICLSLLGFATSGLHTLVSKQSRDEHFGISPGNELSVSELDFDPLQTMLSLQADNFNLVQWDGQLWLQFWRYMEQASTPKPGQDKVLTLGYWRPEQAQRTDADYAAFLGYSKLGVARSPSSQKTVTHFGGSYPFILKRLPVQQMAYGDSGQLVAIETHTGYVAQLADQADKYRSIHFSALHKYHFLNDLGKVPRDLFITLIILTILGTASLGLVLYFKRSYRRVRRRDLAAGEAQLQQLTSGEQ</sequence>
<feature type="transmembrane region" description="Helical" evidence="1">
    <location>
        <begin position="468"/>
        <end position="489"/>
    </location>
</feature>